<dbReference type="Pfam" id="PF07799">
    <property type="entry name" value="DUF1643"/>
    <property type="match status" value="1"/>
</dbReference>
<evidence type="ECO:0000313" key="1">
    <source>
        <dbReference type="EMBL" id="RMA79472.1"/>
    </source>
</evidence>
<gene>
    <name evidence="1" type="ORF">DFR27_1913</name>
</gene>
<dbReference type="InterPro" id="IPR012441">
    <property type="entry name" value="DUF1643"/>
</dbReference>
<keyword evidence="2" id="KW-1185">Reference proteome</keyword>
<organism evidence="1 2">
    <name type="scientific">Umboniibacter marinipuniceus</name>
    <dbReference type="NCBI Taxonomy" id="569599"/>
    <lineage>
        <taxon>Bacteria</taxon>
        <taxon>Pseudomonadati</taxon>
        <taxon>Pseudomonadota</taxon>
        <taxon>Gammaproteobacteria</taxon>
        <taxon>Cellvibrionales</taxon>
        <taxon>Cellvibrionaceae</taxon>
        <taxon>Umboniibacter</taxon>
    </lineage>
</organism>
<protein>
    <recommendedName>
        <fullName evidence="3">DUF1643 domain-containing protein</fullName>
    </recommendedName>
</protein>
<sequence>MSNHSVFSRCGQYRFAHWRSWEPQLPLLNFIGLNPSPADPGHEAVIKRYVQLAKRWGFGAISVANLFAYRCTSPLMLQRHPAPIGDNNNNWLESLHFDADVSVAAWGTHGQLGHRADWAVRSLHNLSCLDINVSGQPSHPLLTAATTTIKPLRQAIYFRQTEPSLQKRA</sequence>
<evidence type="ECO:0008006" key="3">
    <source>
        <dbReference type="Google" id="ProtNLM"/>
    </source>
</evidence>
<dbReference type="EMBL" id="REFJ01000004">
    <property type="protein sequence ID" value="RMA79472.1"/>
    <property type="molecule type" value="Genomic_DNA"/>
</dbReference>
<dbReference type="RefSeq" id="WP_121877227.1">
    <property type="nucleotide sequence ID" value="NZ_REFJ01000004.1"/>
</dbReference>
<accession>A0A3M0AK78</accession>
<reference evidence="1 2" key="1">
    <citation type="submission" date="2018-10" db="EMBL/GenBank/DDBJ databases">
        <title>Genomic Encyclopedia of Type Strains, Phase IV (KMG-IV): sequencing the most valuable type-strain genomes for metagenomic binning, comparative biology and taxonomic classification.</title>
        <authorList>
            <person name="Goeker M."/>
        </authorList>
    </citation>
    <scope>NUCLEOTIDE SEQUENCE [LARGE SCALE GENOMIC DNA]</scope>
    <source>
        <strain evidence="1 2">DSM 25080</strain>
    </source>
</reference>
<evidence type="ECO:0000313" key="2">
    <source>
        <dbReference type="Proteomes" id="UP000267187"/>
    </source>
</evidence>
<proteinExistence type="predicted"/>
<comment type="caution">
    <text evidence="1">The sequence shown here is derived from an EMBL/GenBank/DDBJ whole genome shotgun (WGS) entry which is preliminary data.</text>
</comment>
<dbReference type="AlphaFoldDB" id="A0A3M0AK78"/>
<dbReference type="OrthoDB" id="9807577at2"/>
<name>A0A3M0AK78_9GAMM</name>
<dbReference type="Proteomes" id="UP000267187">
    <property type="component" value="Unassembled WGS sequence"/>
</dbReference>